<evidence type="ECO:0000256" key="3">
    <source>
        <dbReference type="ARBA" id="ARBA00022737"/>
    </source>
</evidence>
<dbReference type="GO" id="GO:0051007">
    <property type="term" value="F:squalene-hopene cyclase activity"/>
    <property type="evidence" value="ECO:0007669"/>
    <property type="project" value="UniProtKB-EC"/>
</dbReference>
<dbReference type="InterPro" id="IPR032696">
    <property type="entry name" value="SQ_cyclase_C"/>
</dbReference>
<evidence type="ECO:0000259" key="7">
    <source>
        <dbReference type="Pfam" id="PF13249"/>
    </source>
</evidence>
<comment type="pathway">
    <text evidence="1">Secondary metabolite biosynthesis; hopanoid biosynthesis.</text>
</comment>
<dbReference type="EMBL" id="QWVS01000043">
    <property type="protein sequence ID" value="RID82728.1"/>
    <property type="molecule type" value="Genomic_DNA"/>
</dbReference>
<dbReference type="PANTHER" id="PTHR11764:SF20">
    <property type="entry name" value="LANOSTEROL SYNTHASE"/>
    <property type="match status" value="1"/>
</dbReference>
<feature type="domain" description="Squalene cyclase N-terminal" evidence="7">
    <location>
        <begin position="14"/>
        <end position="298"/>
    </location>
</feature>
<dbReference type="GO" id="GO:0005811">
    <property type="term" value="C:lipid droplet"/>
    <property type="evidence" value="ECO:0007669"/>
    <property type="project" value="InterPro"/>
</dbReference>
<dbReference type="InterPro" id="IPR032697">
    <property type="entry name" value="SQ_cyclase_N"/>
</dbReference>
<dbReference type="Pfam" id="PF13243">
    <property type="entry name" value="SQHop_cyclase_C"/>
    <property type="match status" value="1"/>
</dbReference>
<keyword evidence="3" id="KW-0677">Repeat</keyword>
<keyword evidence="4 8" id="KW-0413">Isomerase</keyword>
<comment type="similarity">
    <text evidence="2">Belongs to the terpene cyclase/mutase family.</text>
</comment>
<reference evidence="8 9" key="1">
    <citation type="submission" date="2018-08" db="EMBL/GenBank/DDBJ databases">
        <title>Bacillus jemisoniae sp. nov., Bacillus chryseoplanitiae sp. nov., Bacillus resnikiae sp. nov., and Bacillus frankliniae sp. nov., isolated from Viking spacecraft and associated surfaces.</title>
        <authorList>
            <person name="Seuylemezian A."/>
            <person name="Vaishampayan P."/>
        </authorList>
    </citation>
    <scope>NUCLEOTIDE SEQUENCE [LARGE SCALE GENOMIC DNA]</scope>
    <source>
        <strain evidence="8 9">MA001</strain>
    </source>
</reference>
<evidence type="ECO:0000259" key="6">
    <source>
        <dbReference type="Pfam" id="PF13243"/>
    </source>
</evidence>
<evidence type="ECO:0000256" key="5">
    <source>
        <dbReference type="SAM" id="Phobius"/>
    </source>
</evidence>
<dbReference type="SUPFAM" id="SSF48239">
    <property type="entry name" value="Terpenoid cyclases/Protein prenyltransferases"/>
    <property type="match status" value="2"/>
</dbReference>
<evidence type="ECO:0000313" key="8">
    <source>
        <dbReference type="EMBL" id="RID82728.1"/>
    </source>
</evidence>
<proteinExistence type="inferred from homology"/>
<keyword evidence="5" id="KW-0812">Transmembrane</keyword>
<feature type="domain" description="Squalene cyclase C-terminal" evidence="6">
    <location>
        <begin position="310"/>
        <end position="622"/>
    </location>
</feature>
<dbReference type="InterPro" id="IPR008930">
    <property type="entry name" value="Terpenoid_cyclase/PrenylTrfase"/>
</dbReference>
<dbReference type="GO" id="GO:0016104">
    <property type="term" value="P:triterpenoid biosynthetic process"/>
    <property type="evidence" value="ECO:0007669"/>
    <property type="project" value="InterPro"/>
</dbReference>
<evidence type="ECO:0000313" key="9">
    <source>
        <dbReference type="Proteomes" id="UP000266016"/>
    </source>
</evidence>
<sequence length="625" mass="70596">MTQHVQPEIDCLIQRLKTDQTTNGAWEYPFEMGITPDAYMIILLTILNMKDEALISSLVERIASKQEANGAWKIFEDEKEGNLSVTIEAYYALLYSGHYEKNDPPIRKARQFILSKGGIKKAKLFTKAMLTITGQIKWPLVFPIPLESILLPPTSPISMYDFSVYSRVHFVPLLLLAHKKFRIRLSSSPNLQDLYVKKEEREEEQLWEEFRTDEYRSLFSKVQEGVSSLIGLPHSLHSLATASAKRYMTDRIESDGTLYNYFSATFFMIFAFLALGYSKDDPIITKAVAGLKAMTTSTNGYSHVQFTTASVWNTALISYALQEAGVSSQDSVIQKATAYLLSQQQEKYGDWVIHNPQAIPGGWGFSNGSTMTPDVDDTTASLRALTHQLHAQNNWQRGLNFTLSMQNKDGGFPAFERNVDKSWITYLPIENADFILSDPSTADLTGRALEFLGNFANIKNPNHVSKQASKWLIRHQESNGSWFGRWGVCYIYGTWAALTGLAAAGYSSEHYAIQKAVNWLKKIQNEDGGWGESCYSDIHRTYIPLNTSTITQTAWAVDALIAVSDQPTPAIERGISFLLNQSETSNRAKNYPVGQGLAGYIYWNYHSYKYLFPLLALSHYRNKYN</sequence>
<protein>
    <submittedName>
        <fullName evidence="8">Squalene--hopene cyclase</fullName>
        <ecNumber evidence="8">5.4.99.17</ecNumber>
    </submittedName>
</protein>
<accession>A0A398B1F4</accession>
<dbReference type="UniPathway" id="UPA00337"/>
<name>A0A398B1F4_9BACI</name>
<dbReference type="AlphaFoldDB" id="A0A398B1F4"/>
<dbReference type="InterPro" id="IPR018333">
    <property type="entry name" value="Squalene_cyclase"/>
</dbReference>
<dbReference type="Proteomes" id="UP000266016">
    <property type="component" value="Unassembled WGS sequence"/>
</dbReference>
<dbReference type="PANTHER" id="PTHR11764">
    <property type="entry name" value="TERPENE CYCLASE/MUTASE FAMILY MEMBER"/>
    <property type="match status" value="1"/>
</dbReference>
<dbReference type="NCBIfam" id="TIGR01787">
    <property type="entry name" value="squalene_cyclas"/>
    <property type="match status" value="1"/>
</dbReference>
<dbReference type="InterPro" id="IPR006400">
    <property type="entry name" value="Hopene-cyclase"/>
</dbReference>
<dbReference type="Gene3D" id="1.50.10.20">
    <property type="match status" value="2"/>
</dbReference>
<dbReference type="NCBIfam" id="TIGR01507">
    <property type="entry name" value="hopene_cyclase"/>
    <property type="match status" value="1"/>
</dbReference>
<keyword evidence="5" id="KW-0472">Membrane</keyword>
<dbReference type="EC" id="5.4.99.17" evidence="8"/>
<feature type="transmembrane region" description="Helical" evidence="5">
    <location>
        <begin position="258"/>
        <end position="277"/>
    </location>
</feature>
<evidence type="ECO:0000256" key="4">
    <source>
        <dbReference type="ARBA" id="ARBA00023235"/>
    </source>
</evidence>
<gene>
    <name evidence="8" type="primary">shc</name>
    <name evidence="8" type="ORF">D1953_17485</name>
</gene>
<organism evidence="8 9">
    <name type="scientific">Peribacillus asahii</name>
    <dbReference type="NCBI Taxonomy" id="228899"/>
    <lineage>
        <taxon>Bacteria</taxon>
        <taxon>Bacillati</taxon>
        <taxon>Bacillota</taxon>
        <taxon>Bacilli</taxon>
        <taxon>Bacillales</taxon>
        <taxon>Bacillaceae</taxon>
        <taxon>Peribacillus</taxon>
    </lineage>
</organism>
<dbReference type="Pfam" id="PF13249">
    <property type="entry name" value="SQHop_cyclase_N"/>
    <property type="match status" value="1"/>
</dbReference>
<evidence type="ECO:0000256" key="2">
    <source>
        <dbReference type="ARBA" id="ARBA00009755"/>
    </source>
</evidence>
<comment type="caution">
    <text evidence="8">The sequence shown here is derived from an EMBL/GenBank/DDBJ whole genome shotgun (WGS) entry which is preliminary data.</text>
</comment>
<evidence type="ECO:0000256" key="1">
    <source>
        <dbReference type="ARBA" id="ARBA00004999"/>
    </source>
</evidence>
<keyword evidence="9" id="KW-1185">Reference proteome</keyword>
<dbReference type="SFLD" id="SFLDG01016">
    <property type="entry name" value="Prenyltransferase_Like_2"/>
    <property type="match status" value="1"/>
</dbReference>
<dbReference type="RefSeq" id="WP_119118453.1">
    <property type="nucleotide sequence ID" value="NZ_QWVS01000043.1"/>
</dbReference>
<keyword evidence="5" id="KW-1133">Transmembrane helix</keyword>